<sequence>MLPSSFLLRFHQLRPSLIKALDTAPPKKASDRLHPCLTLAHTSYTASLLNKLLFRFIMSSTSSSRFDLGDHVQDQDLSEEYLTSSSRDYSAGSSPLTTPALSDNEFDFDVPSEDALLEQSSTTQAPADGSEKYIMVIGGLGYIGSHTTLELLREGHNVIVVDNLSNSYKTVLKNVKMLAAHHCKVNNVSMPRLRFFRIDYRSKAMHVLLERYSKLVMTVDATSGKQVVSYQSQIAGVIHFAAYKSVVESIQQPLRYYRNNVCGLVNLLQELERFNIRNFIFSSSATVYGSKANAGLPLKEEDLVHHQVKTQNEAGETTIVEPTIEGLSCPYARTKFFGEAILADVAEADPDWRIVALRYFNPVGCDPSGVLGESPRGEPTNLFPVLTQVLKGDRPELSVFGSDWPTRDGTAIRDFIHVLDVARGHIAALNWNSKKGNGFSTFNLGSGTGTTVLEAVRSLEQAAGREIPLALVDRRPGDVGSCVASTDRATKELGWTTRESITKCAADLWNYVSKVALRS</sequence>
<dbReference type="GO" id="GO:0003978">
    <property type="term" value="F:UDP-glucose 4-epimerase activity"/>
    <property type="evidence" value="ECO:0007669"/>
    <property type="project" value="InterPro"/>
</dbReference>
<evidence type="ECO:0000256" key="3">
    <source>
        <dbReference type="ARBA" id="ARBA00023235"/>
    </source>
</evidence>
<evidence type="ECO:0000256" key="2">
    <source>
        <dbReference type="ARBA" id="ARBA00023027"/>
    </source>
</evidence>
<organism evidence="5 6">
    <name type="scientific">Sordaria macrospora</name>
    <dbReference type="NCBI Taxonomy" id="5147"/>
    <lineage>
        <taxon>Eukaryota</taxon>
        <taxon>Fungi</taxon>
        <taxon>Dikarya</taxon>
        <taxon>Ascomycota</taxon>
        <taxon>Pezizomycotina</taxon>
        <taxon>Sordariomycetes</taxon>
        <taxon>Sordariomycetidae</taxon>
        <taxon>Sordariales</taxon>
        <taxon>Sordariaceae</taxon>
        <taxon>Sordaria</taxon>
    </lineage>
</organism>
<evidence type="ECO:0000256" key="1">
    <source>
        <dbReference type="ARBA" id="ARBA00001911"/>
    </source>
</evidence>
<dbReference type="PANTHER" id="PTHR43725:SF3">
    <property type="entry name" value="UDP-GLUCOSE 4-EPIMERASE (EUROFUNG)"/>
    <property type="match status" value="1"/>
</dbReference>
<dbReference type="Proteomes" id="UP000433876">
    <property type="component" value="Unassembled WGS sequence"/>
</dbReference>
<dbReference type="InterPro" id="IPR001509">
    <property type="entry name" value="Epimerase_deHydtase"/>
</dbReference>
<dbReference type="SUPFAM" id="SSF51735">
    <property type="entry name" value="NAD(P)-binding Rossmann-fold domains"/>
    <property type="match status" value="1"/>
</dbReference>
<protein>
    <recommendedName>
        <fullName evidence="4">NAD-dependent epimerase/dehydratase domain-containing protein</fullName>
    </recommendedName>
</protein>
<dbReference type="GO" id="GO:0006012">
    <property type="term" value="P:galactose metabolic process"/>
    <property type="evidence" value="ECO:0007669"/>
    <property type="project" value="InterPro"/>
</dbReference>
<comment type="cofactor">
    <cofactor evidence="1">
        <name>NAD(+)</name>
        <dbReference type="ChEBI" id="CHEBI:57540"/>
    </cofactor>
</comment>
<dbReference type="InterPro" id="IPR005886">
    <property type="entry name" value="UDP_G4E"/>
</dbReference>
<evidence type="ECO:0000313" key="6">
    <source>
        <dbReference type="Proteomes" id="UP000433876"/>
    </source>
</evidence>
<dbReference type="GO" id="GO:0005829">
    <property type="term" value="C:cytosol"/>
    <property type="evidence" value="ECO:0007669"/>
    <property type="project" value="TreeGrafter"/>
</dbReference>
<evidence type="ECO:0000313" key="5">
    <source>
        <dbReference type="EMBL" id="KAA8629271.1"/>
    </source>
</evidence>
<dbReference type="Pfam" id="PF01370">
    <property type="entry name" value="Epimerase"/>
    <property type="match status" value="1"/>
</dbReference>
<dbReference type="EMBL" id="NMPR01000142">
    <property type="protein sequence ID" value="KAA8629271.1"/>
    <property type="molecule type" value="Genomic_DNA"/>
</dbReference>
<dbReference type="Gene3D" id="3.40.50.720">
    <property type="entry name" value="NAD(P)-binding Rossmann-like Domain"/>
    <property type="match status" value="1"/>
</dbReference>
<dbReference type="CDD" id="cd05247">
    <property type="entry name" value="UDP_G4E_1_SDR_e"/>
    <property type="match status" value="1"/>
</dbReference>
<gene>
    <name evidence="5" type="ORF">SMACR_08774</name>
</gene>
<feature type="domain" description="NAD-dependent epimerase/dehydratase" evidence="4">
    <location>
        <begin position="134"/>
        <end position="445"/>
    </location>
</feature>
<evidence type="ECO:0000259" key="4">
    <source>
        <dbReference type="Pfam" id="PF01370"/>
    </source>
</evidence>
<dbReference type="InterPro" id="IPR036291">
    <property type="entry name" value="NAD(P)-bd_dom_sf"/>
</dbReference>
<dbReference type="PANTHER" id="PTHR43725">
    <property type="entry name" value="UDP-GLUCOSE 4-EPIMERASE"/>
    <property type="match status" value="1"/>
</dbReference>
<proteinExistence type="predicted"/>
<keyword evidence="3" id="KW-0413">Isomerase</keyword>
<dbReference type="Gene3D" id="3.90.25.10">
    <property type="entry name" value="UDP-galactose 4-epimerase, domain 1"/>
    <property type="match status" value="1"/>
</dbReference>
<dbReference type="VEuPathDB" id="FungiDB:SMAC_08774"/>
<dbReference type="FunFam" id="3.40.50.720:FF:000418">
    <property type="entry name" value="UDP-glucose 4-epimerase 5"/>
    <property type="match status" value="1"/>
</dbReference>
<comment type="caution">
    <text evidence="5">The sequence shown here is derived from an EMBL/GenBank/DDBJ whole genome shotgun (WGS) entry which is preliminary data.</text>
</comment>
<accession>A0A8S8ZKM4</accession>
<reference evidence="5 6" key="1">
    <citation type="submission" date="2017-07" db="EMBL/GenBank/DDBJ databases">
        <title>Genome sequence of the Sordaria macrospora wild type strain R19027.</title>
        <authorList>
            <person name="Nowrousian M."/>
            <person name="Teichert I."/>
            <person name="Kueck U."/>
        </authorList>
    </citation>
    <scope>NUCLEOTIDE SEQUENCE [LARGE SCALE GENOMIC DNA]</scope>
    <source>
        <strain evidence="5 6">R19027</strain>
        <tissue evidence="5">Mycelium</tissue>
    </source>
</reference>
<keyword evidence="2" id="KW-0520">NAD</keyword>
<name>A0A8S8ZKM4_SORMA</name>
<dbReference type="AlphaFoldDB" id="A0A8S8ZKM4"/>